<evidence type="ECO:0000259" key="3">
    <source>
        <dbReference type="Pfam" id="PF24322"/>
    </source>
</evidence>
<sequence length="720" mass="80887">MSNSQNDSLRNDGFLSAGDVCRPVTAGEMVKHNCLIKRPLPCIVILVHGVNDVGEAYQNQDEGICKGLNTRLGRTDLFPHSWKNQKFQISDADGNVFTQECSVDNQTCVGQANRSPIIPFYWGYRPVEKEVWEADQKRYKAELREKKNEADLAFDSFVENNELKIKAHNKAKIDNYANWLDPAKSKGGGTFANATTNIPDMFGPGGTGWTMTAAGWVSRSHITNSGDWSHPIYDNPHRIYQAFAARRLADLILTIRRDKRSKNDTINIVAHSQGTIITMLANMWVKEEGLEPADCVILNHSPYSTDFRLIESWSPGNQQTTEGRQRTLANFCKLMATNPKYSPNGQYSGDDLQKLKDTLCLSNNAQWSDARYSRNNFGKVYNYFCPNDTIVSMKQVQGFGWSGIADSLRAKLGANFNQRVFCKDVYVGHNTGERFEFSKALSDSGQMGAKNASYNFKDITVDAPILPVTFQFKLGGQDNAEEHKKNPNIPAEPYRTTLSGNDPDISKTALADEQFIHETRAIPDGFGFMRDQHNFTAAELAALSEIYQIDAIRATAIGPSRQMMATQVEITRRMNDAELEEAVMNAKNDIQISQHSSIVTSKDVPEKAMVYDLAIGECQAFEYKDFWEGLLLEADWRQAANPRPAVKKYYLYGELPHEFKILMNKPERKNGIPKGKLGVDNDYAPSKTRQTPNKDIYGEIGANTNEIITELQWAMPKPLV</sequence>
<reference evidence="5" key="1">
    <citation type="submission" date="2011-01" db="EMBL/GenBank/DDBJ databases">
        <title>Complete sequence of plasmid1 of Rahnella sp. Y9602.</title>
        <authorList>
            <consortium name="US DOE Joint Genome Institute"/>
            <person name="Lucas S."/>
            <person name="Copeland A."/>
            <person name="Lapidus A."/>
            <person name="Cheng J.-F."/>
            <person name="Goodwin L."/>
            <person name="Pitluck S."/>
            <person name="Lu M."/>
            <person name="Detter J.C."/>
            <person name="Han C."/>
            <person name="Tapia R."/>
            <person name="Land M."/>
            <person name="Hauser L."/>
            <person name="Kyrpides N."/>
            <person name="Ivanova N."/>
            <person name="Ovchinnikova G."/>
            <person name="Pagani I."/>
            <person name="Sobecky P.A."/>
            <person name="Martinez R.J."/>
            <person name="Woyke T."/>
        </authorList>
    </citation>
    <scope>NUCLEOTIDE SEQUENCE [LARGE SCALE GENOMIC DNA]</scope>
    <source>
        <strain evidence="5">Y9602</strain>
        <plasmid evidence="5">pRAHAQ01</plasmid>
    </source>
</reference>
<dbReference type="HOGENOM" id="CLU_018919_1_0_6"/>
<dbReference type="InterPro" id="IPR056221">
    <property type="entry name" value="Tle3_ab_dom"/>
</dbReference>
<feature type="domain" description="T6SS Tle3 phospholipase effector alpha/beta" evidence="3">
    <location>
        <begin position="40"/>
        <end position="404"/>
    </location>
</feature>
<dbReference type="Pfam" id="PF11678">
    <property type="entry name" value="Tle3_C"/>
    <property type="match status" value="1"/>
</dbReference>
<dbReference type="InterPro" id="IPR021692">
    <property type="entry name" value="Tle3_C"/>
</dbReference>
<protein>
    <recommendedName>
        <fullName evidence="6">Transmembrane protein</fullName>
    </recommendedName>
</protein>
<evidence type="ECO:0000313" key="4">
    <source>
        <dbReference type="EMBL" id="ADW76386.1"/>
    </source>
</evidence>
<dbReference type="Proteomes" id="UP000007257">
    <property type="component" value="Plasmid pRAHAQ01"/>
</dbReference>
<evidence type="ECO:0000256" key="1">
    <source>
        <dbReference type="SAM" id="MobiDB-lite"/>
    </source>
</evidence>
<organism evidence="4 5">
    <name type="scientific">Rahnella sp. (strain Y9602)</name>
    <dbReference type="NCBI Taxonomy" id="2703885"/>
    <lineage>
        <taxon>Bacteria</taxon>
        <taxon>Pseudomonadati</taxon>
        <taxon>Pseudomonadota</taxon>
        <taxon>Gammaproteobacteria</taxon>
        <taxon>Enterobacterales</taxon>
        <taxon>Yersiniaceae</taxon>
        <taxon>Rahnella</taxon>
    </lineage>
</organism>
<proteinExistence type="predicted"/>
<feature type="domain" description="Antibacterial effector protein Tle3 C-terminal" evidence="2">
    <location>
        <begin position="557"/>
        <end position="662"/>
    </location>
</feature>
<evidence type="ECO:0000313" key="5">
    <source>
        <dbReference type="Proteomes" id="UP000007257"/>
    </source>
</evidence>
<dbReference type="KEGG" id="rah:Rahaq_4807"/>
<keyword evidence="4" id="KW-0614">Plasmid</keyword>
<dbReference type="EMBL" id="CP002506">
    <property type="protein sequence ID" value="ADW76386.1"/>
    <property type="molecule type" value="Genomic_DNA"/>
</dbReference>
<evidence type="ECO:0000259" key="2">
    <source>
        <dbReference type="Pfam" id="PF11678"/>
    </source>
</evidence>
<dbReference type="RefSeq" id="WP_013578067.1">
    <property type="nucleotide sequence ID" value="NC_015062.1"/>
</dbReference>
<dbReference type="Pfam" id="PF24322">
    <property type="entry name" value="Tle3"/>
    <property type="match status" value="1"/>
</dbReference>
<gene>
    <name evidence="4" type="ordered locus">Rahaq_4807</name>
</gene>
<dbReference type="OrthoDB" id="8829067at2"/>
<evidence type="ECO:0008006" key="6">
    <source>
        <dbReference type="Google" id="ProtNLM"/>
    </source>
</evidence>
<dbReference type="eggNOG" id="COG0596">
    <property type="taxonomic scope" value="Bacteria"/>
</dbReference>
<geneLocation type="plasmid" evidence="4 5">
    <name>pRAHAQ01</name>
</geneLocation>
<dbReference type="AlphaFoldDB" id="A0A0H3FJ95"/>
<reference evidence="4 5" key="2">
    <citation type="journal article" date="2012" name="J. Bacteriol.">
        <title>Complete Genome Sequence of Rahnella sp. Strain Y9602, a Gammaproteobacterium Isolate from Metal- and Radionuclide-Contaminated Soil.</title>
        <authorList>
            <person name="Martinez R.J."/>
            <person name="Bruce D."/>
            <person name="Detter C."/>
            <person name="Goodwin L.A."/>
            <person name="Han J."/>
            <person name="Han C.S."/>
            <person name="Held B."/>
            <person name="Land M.L."/>
            <person name="Mikhailova N."/>
            <person name="Nolan M."/>
            <person name="Pennacchio L."/>
            <person name="Pitluck S."/>
            <person name="Tapia R."/>
            <person name="Woyke T."/>
            <person name="Sobecky P.A."/>
        </authorList>
    </citation>
    <scope>NUCLEOTIDE SEQUENCE [LARGE SCALE GENOMIC DNA]</scope>
    <source>
        <strain evidence="4 5">Y9602</strain>
        <plasmid evidence="4">pRAHAQ01</plasmid>
    </source>
</reference>
<accession>A0A0H3FJ95</accession>
<feature type="region of interest" description="Disordered" evidence="1">
    <location>
        <begin position="672"/>
        <end position="692"/>
    </location>
</feature>
<name>A0A0H3FJ95_RAHSY</name>